<keyword evidence="2" id="KW-1185">Reference proteome</keyword>
<gene>
    <name evidence="1" type="ORF">HEB94_002587</name>
</gene>
<sequence length="47" mass="5420">MRRFGHVGVLTWVAFYSHLEDNQPSRRLASKLGVVHLFDLANFTFEG</sequence>
<organism evidence="1 2">
    <name type="scientific">Actinopolymorpha pittospori</name>
    <dbReference type="NCBI Taxonomy" id="648752"/>
    <lineage>
        <taxon>Bacteria</taxon>
        <taxon>Bacillati</taxon>
        <taxon>Actinomycetota</taxon>
        <taxon>Actinomycetes</taxon>
        <taxon>Propionibacteriales</taxon>
        <taxon>Actinopolymorphaceae</taxon>
        <taxon>Actinopolymorpha</taxon>
    </lineage>
</organism>
<reference evidence="1" key="1">
    <citation type="submission" date="2020-10" db="EMBL/GenBank/DDBJ databases">
        <title>Sequencing the genomes of 1000 actinobacteria strains.</title>
        <authorList>
            <person name="Klenk H.-P."/>
        </authorList>
    </citation>
    <scope>NUCLEOTIDE SEQUENCE</scope>
    <source>
        <strain evidence="1">DSM 45354</strain>
    </source>
</reference>
<dbReference type="AlphaFoldDB" id="A0A927MSA5"/>
<accession>A0A927MSA5</accession>
<dbReference type="Proteomes" id="UP000638648">
    <property type="component" value="Unassembled WGS sequence"/>
</dbReference>
<evidence type="ECO:0000313" key="1">
    <source>
        <dbReference type="EMBL" id="MBE1605739.1"/>
    </source>
</evidence>
<proteinExistence type="predicted"/>
<dbReference type="EMBL" id="JADBEM010000001">
    <property type="protein sequence ID" value="MBE1605739.1"/>
    <property type="molecule type" value="Genomic_DNA"/>
</dbReference>
<protein>
    <submittedName>
        <fullName evidence="1">Uncharacterized protein</fullName>
    </submittedName>
</protein>
<comment type="caution">
    <text evidence="1">The sequence shown here is derived from an EMBL/GenBank/DDBJ whole genome shotgun (WGS) entry which is preliminary data.</text>
</comment>
<evidence type="ECO:0000313" key="2">
    <source>
        <dbReference type="Proteomes" id="UP000638648"/>
    </source>
</evidence>
<name>A0A927MSA5_9ACTN</name>